<evidence type="ECO:0000256" key="2">
    <source>
        <dbReference type="ARBA" id="ARBA00022679"/>
    </source>
</evidence>
<dbReference type="RefSeq" id="WP_224972412.1">
    <property type="nucleotide sequence ID" value="NZ_JAYJJU010000009.1"/>
</dbReference>
<dbReference type="PANTHER" id="PTHR43464">
    <property type="entry name" value="METHYLTRANSFERASE"/>
    <property type="match status" value="1"/>
</dbReference>
<name>A0ABU5XWP6_9MYCO</name>
<evidence type="ECO:0000313" key="6">
    <source>
        <dbReference type="EMBL" id="MEB3032213.1"/>
    </source>
</evidence>
<dbReference type="Pfam" id="PF13649">
    <property type="entry name" value="Methyltransf_25"/>
    <property type="match status" value="1"/>
</dbReference>
<dbReference type="InterPro" id="IPR029063">
    <property type="entry name" value="SAM-dependent_MTases_sf"/>
</dbReference>
<comment type="caution">
    <text evidence="6">The sequence shown here is derived from an EMBL/GenBank/DDBJ whole genome shotgun (WGS) entry which is preliminary data.</text>
</comment>
<evidence type="ECO:0000256" key="4">
    <source>
        <dbReference type="SAM" id="MobiDB-lite"/>
    </source>
</evidence>
<dbReference type="InterPro" id="IPR041698">
    <property type="entry name" value="Methyltransf_25"/>
</dbReference>
<keyword evidence="3" id="KW-0949">S-adenosyl-L-methionine</keyword>
<dbReference type="GO" id="GO:0032259">
    <property type="term" value="P:methylation"/>
    <property type="evidence" value="ECO:0007669"/>
    <property type="project" value="UniProtKB-KW"/>
</dbReference>
<accession>A0ABU5XWP6</accession>
<feature type="compositionally biased region" description="Low complexity" evidence="4">
    <location>
        <begin position="8"/>
        <end position="17"/>
    </location>
</feature>
<reference evidence="6 7" key="1">
    <citation type="submission" date="2023-12" db="EMBL/GenBank/DDBJ databases">
        <title>Description of new species of Mycobacterium terrae complex isolated from sewage at the Sao Paulo Zoological Park Foundation in Brazil.</title>
        <authorList>
            <person name="Romagnoli C.L."/>
            <person name="Conceicao E.C."/>
            <person name="Machado E."/>
            <person name="Barreto L.B.P.F."/>
            <person name="Sharma A."/>
            <person name="Silva N.M."/>
            <person name="Marques L.E."/>
            <person name="Juliana M.A."/>
            <person name="Lourenco M.C.S."/>
            <person name="Digiampietri L.A."/>
            <person name="Suffys P.N."/>
            <person name="Viana-Niero C."/>
        </authorList>
    </citation>
    <scope>NUCLEOTIDE SEQUENCE [LARGE SCALE GENOMIC DNA]</scope>
    <source>
        <strain evidence="6 7">MYC340</strain>
    </source>
</reference>
<gene>
    <name evidence="6" type="ORF">KV113_11680</name>
</gene>
<dbReference type="Proteomes" id="UP001298593">
    <property type="component" value="Unassembled WGS sequence"/>
</dbReference>
<keyword evidence="7" id="KW-1185">Reference proteome</keyword>
<sequence>MSSDTDFAGAVPSGPSEPAGPPEPWDIGRPQPVVQQLVAYGALRGEVLDPGTGPGHHAIHYAAQGYSTTGLDLSPAAIAVARRNAAQAGVTVNFQVADAVELAGFDGRFDTVVDSAFYHMFQDDEQTQLRYARSLHRATKPQARLFMFEAGRHNVNGWQLDGLAPERFGPLLAEAGWRIDHVGTTTYQGSFDPNSFTEMIAVMEALGREDLLDGVRALQERFQILQPLLQDNLIHMPFWAVAATRLD</sequence>
<dbReference type="EMBL" id="JAYJJU010000009">
    <property type="protein sequence ID" value="MEB3032213.1"/>
    <property type="molecule type" value="Genomic_DNA"/>
</dbReference>
<proteinExistence type="predicted"/>
<protein>
    <submittedName>
        <fullName evidence="6">Class I SAM-dependent methyltransferase</fullName>
        <ecNumber evidence="6">2.1.-.-</ecNumber>
    </submittedName>
</protein>
<keyword evidence="1 6" id="KW-0489">Methyltransferase</keyword>
<feature type="domain" description="Methyltransferase" evidence="5">
    <location>
        <begin position="47"/>
        <end position="141"/>
    </location>
</feature>
<dbReference type="SUPFAM" id="SSF53335">
    <property type="entry name" value="S-adenosyl-L-methionine-dependent methyltransferases"/>
    <property type="match status" value="1"/>
</dbReference>
<feature type="region of interest" description="Disordered" evidence="4">
    <location>
        <begin position="1"/>
        <end position="29"/>
    </location>
</feature>
<evidence type="ECO:0000313" key="7">
    <source>
        <dbReference type="Proteomes" id="UP001298593"/>
    </source>
</evidence>
<organism evidence="6 7">
    <name type="scientific">[Mycobacterium] nativiensis</name>
    <dbReference type="NCBI Taxonomy" id="2855503"/>
    <lineage>
        <taxon>Bacteria</taxon>
        <taxon>Bacillati</taxon>
        <taxon>Actinomycetota</taxon>
        <taxon>Actinomycetes</taxon>
        <taxon>Mycobacteriales</taxon>
        <taxon>Mycobacteriaceae</taxon>
        <taxon>Mycolicibacter</taxon>
    </lineage>
</organism>
<evidence type="ECO:0000259" key="5">
    <source>
        <dbReference type="Pfam" id="PF13649"/>
    </source>
</evidence>
<dbReference type="EC" id="2.1.-.-" evidence="6"/>
<keyword evidence="2 6" id="KW-0808">Transferase</keyword>
<dbReference type="GO" id="GO:0008168">
    <property type="term" value="F:methyltransferase activity"/>
    <property type="evidence" value="ECO:0007669"/>
    <property type="project" value="UniProtKB-KW"/>
</dbReference>
<evidence type="ECO:0000256" key="3">
    <source>
        <dbReference type="ARBA" id="ARBA00022691"/>
    </source>
</evidence>
<evidence type="ECO:0000256" key="1">
    <source>
        <dbReference type="ARBA" id="ARBA00022603"/>
    </source>
</evidence>
<dbReference type="Gene3D" id="3.40.50.150">
    <property type="entry name" value="Vaccinia Virus protein VP39"/>
    <property type="match status" value="1"/>
</dbReference>
<dbReference type="CDD" id="cd02440">
    <property type="entry name" value="AdoMet_MTases"/>
    <property type="match status" value="1"/>
</dbReference>
<dbReference type="PANTHER" id="PTHR43464:SF19">
    <property type="entry name" value="UBIQUINONE BIOSYNTHESIS O-METHYLTRANSFERASE, MITOCHONDRIAL"/>
    <property type="match status" value="1"/>
</dbReference>